<evidence type="ECO:0000256" key="3">
    <source>
        <dbReference type="ARBA" id="ARBA00022771"/>
    </source>
</evidence>
<dbReference type="GO" id="GO:0032012">
    <property type="term" value="P:regulation of ARF protein signal transduction"/>
    <property type="evidence" value="ECO:0007669"/>
    <property type="project" value="TreeGrafter"/>
</dbReference>
<dbReference type="InterPro" id="IPR001164">
    <property type="entry name" value="ArfGAP_dom"/>
</dbReference>
<dbReference type="Pfam" id="PF01412">
    <property type="entry name" value="ArfGap"/>
    <property type="match status" value="1"/>
</dbReference>
<dbReference type="PROSITE" id="PS50115">
    <property type="entry name" value="ARFGAP"/>
    <property type="match status" value="1"/>
</dbReference>
<dbReference type="GO" id="GO:0030100">
    <property type="term" value="P:regulation of endocytosis"/>
    <property type="evidence" value="ECO:0007669"/>
    <property type="project" value="TreeGrafter"/>
</dbReference>
<dbReference type="Gene3D" id="1.10.220.150">
    <property type="entry name" value="Arf GTPase activating protein"/>
    <property type="match status" value="1"/>
</dbReference>
<dbReference type="PANTHER" id="PTHR46395:SF1">
    <property type="entry name" value="ADP-RIBOSYLATION FACTOR GTPASE-ACTIVATING PROTEIN 1"/>
    <property type="match status" value="1"/>
</dbReference>
<keyword evidence="3 5" id="KW-0863">Zinc-finger</keyword>
<name>A0AAD3H1L5_9STRA</name>
<feature type="domain" description="Arf-GAP" evidence="6">
    <location>
        <begin position="3"/>
        <end position="82"/>
    </location>
</feature>
<dbReference type="InterPro" id="IPR037278">
    <property type="entry name" value="ARFGAP/RecO"/>
</dbReference>
<dbReference type="SMART" id="SM00105">
    <property type="entry name" value="ArfGap"/>
    <property type="match status" value="1"/>
</dbReference>
<evidence type="ECO:0000256" key="1">
    <source>
        <dbReference type="ARBA" id="ARBA00022468"/>
    </source>
</evidence>
<proteinExistence type="predicted"/>
<dbReference type="EMBL" id="BLLK01000022">
    <property type="protein sequence ID" value="GFH47237.1"/>
    <property type="molecule type" value="Genomic_DNA"/>
</dbReference>
<dbReference type="GO" id="GO:0005096">
    <property type="term" value="F:GTPase activator activity"/>
    <property type="evidence" value="ECO:0007669"/>
    <property type="project" value="UniProtKB-KW"/>
</dbReference>
<evidence type="ECO:0000256" key="5">
    <source>
        <dbReference type="PROSITE-ProRule" id="PRU00288"/>
    </source>
</evidence>
<accession>A0AAD3H1L5</accession>
<dbReference type="GO" id="GO:0008270">
    <property type="term" value="F:zinc ion binding"/>
    <property type="evidence" value="ECO:0007669"/>
    <property type="project" value="UniProtKB-KW"/>
</dbReference>
<dbReference type="PANTHER" id="PTHR46395">
    <property type="entry name" value="ADP-RIBOSYLATION FACTOR GTPASE-ACTIVATING PROTEIN 1"/>
    <property type="match status" value="1"/>
</dbReference>
<keyword evidence="8" id="KW-1185">Reference proteome</keyword>
<dbReference type="PRINTS" id="PR00405">
    <property type="entry name" value="REVINTRACTNG"/>
</dbReference>
<keyword evidence="4" id="KW-0862">Zinc</keyword>
<keyword evidence="2" id="KW-0479">Metal-binding</keyword>
<reference evidence="7 8" key="1">
    <citation type="journal article" date="2021" name="Sci. Rep.">
        <title>The genome of the diatom Chaetoceros tenuissimus carries an ancient integrated fragment of an extant virus.</title>
        <authorList>
            <person name="Hongo Y."/>
            <person name="Kimura K."/>
            <person name="Takaki Y."/>
            <person name="Yoshida Y."/>
            <person name="Baba S."/>
            <person name="Kobayashi G."/>
            <person name="Nagasaki K."/>
            <person name="Hano T."/>
            <person name="Tomaru Y."/>
        </authorList>
    </citation>
    <scope>NUCLEOTIDE SEQUENCE [LARGE SCALE GENOMIC DNA]</scope>
    <source>
        <strain evidence="7 8">NIES-3715</strain>
    </source>
</reference>
<evidence type="ECO:0000313" key="7">
    <source>
        <dbReference type="EMBL" id="GFH47237.1"/>
    </source>
</evidence>
<evidence type="ECO:0000256" key="2">
    <source>
        <dbReference type="ARBA" id="ARBA00022723"/>
    </source>
</evidence>
<dbReference type="SUPFAM" id="SSF57863">
    <property type="entry name" value="ArfGap/RecO-like zinc finger"/>
    <property type="match status" value="1"/>
</dbReference>
<dbReference type="Proteomes" id="UP001054902">
    <property type="component" value="Unassembled WGS sequence"/>
</dbReference>
<evidence type="ECO:0000256" key="4">
    <source>
        <dbReference type="ARBA" id="ARBA00022833"/>
    </source>
</evidence>
<sequence length="260" mass="29661">MDSAILKQIKKLRGNSFCIDCGSPDPSWTSLSHATLMCMECASKHRALGVKISFVRSLEFDTFTEKEIEKMLKGGNLKFEEFCIAHEDMETELLDYSSDSEEDSEESISFESVDSTVVSVMTQDVFMRYKTIVAELYREVLDNKVEGKPLPTMSDILLRRIQKKNPNTSTPPPSSPPESKKVVMGNVVVDTSSIRNIMSEWGDLMSSVKSLNIPRVDKPLVRQISKLRPFSRKKKEVIKADSDRSEERMYEMFDEMFVIE</sequence>
<keyword evidence="1" id="KW-0343">GTPase activation</keyword>
<evidence type="ECO:0000259" key="6">
    <source>
        <dbReference type="PROSITE" id="PS50115"/>
    </source>
</evidence>
<evidence type="ECO:0000313" key="8">
    <source>
        <dbReference type="Proteomes" id="UP001054902"/>
    </source>
</evidence>
<gene>
    <name evidence="7" type="ORF">CTEN210_03712</name>
</gene>
<dbReference type="AlphaFoldDB" id="A0AAD3H1L5"/>
<organism evidence="7 8">
    <name type="scientific">Chaetoceros tenuissimus</name>
    <dbReference type="NCBI Taxonomy" id="426638"/>
    <lineage>
        <taxon>Eukaryota</taxon>
        <taxon>Sar</taxon>
        <taxon>Stramenopiles</taxon>
        <taxon>Ochrophyta</taxon>
        <taxon>Bacillariophyta</taxon>
        <taxon>Coscinodiscophyceae</taxon>
        <taxon>Chaetocerotophycidae</taxon>
        <taxon>Chaetocerotales</taxon>
        <taxon>Chaetocerotaceae</taxon>
        <taxon>Chaetoceros</taxon>
    </lineage>
</organism>
<comment type="caution">
    <text evidence="7">The sequence shown here is derived from an EMBL/GenBank/DDBJ whole genome shotgun (WGS) entry which is preliminary data.</text>
</comment>
<dbReference type="InterPro" id="IPR038508">
    <property type="entry name" value="ArfGAP_dom_sf"/>
</dbReference>
<protein>
    <recommendedName>
        <fullName evidence="6">Arf-GAP domain-containing protein</fullName>
    </recommendedName>
</protein>
<dbReference type="GO" id="GO:0000139">
    <property type="term" value="C:Golgi membrane"/>
    <property type="evidence" value="ECO:0007669"/>
    <property type="project" value="TreeGrafter"/>
</dbReference>